<organism evidence="4 5">
    <name type="scientific">Winogradskyella sediminis</name>
    <dbReference type="NCBI Taxonomy" id="1382466"/>
    <lineage>
        <taxon>Bacteria</taxon>
        <taxon>Pseudomonadati</taxon>
        <taxon>Bacteroidota</taxon>
        <taxon>Flavobacteriia</taxon>
        <taxon>Flavobacteriales</taxon>
        <taxon>Flavobacteriaceae</taxon>
        <taxon>Winogradskyella</taxon>
    </lineage>
</organism>
<feature type="domain" description="DUF6377" evidence="3">
    <location>
        <begin position="239"/>
        <end position="493"/>
    </location>
</feature>
<sequence>MYANQSLDSLVSALESKMDKRDVFDQQKEERIKILKEKAASTTALREKYLILNEIIDEYEFYSFDKALEYLEKNIKIAETLNDDIFLNKSKLSLSLLLVDSGRYKESIDALNEIKRDSLPASLINNYYIAYKEGYSGLSYNTTVVRSKVNYSELYTAYQDSLLLRLDPNSEESLRLKEKQFRDSRQLPEALKINSQRLTNVQMGSRGFSLITFERSLLYELKHDKVNQKKYLILSAMSDIEASVKDSASMGVLASIMFQEGDIERAHRYINFSFDDADFYNSQLRYVNIANNLPMITKAYNERSAKQKEKLKNYLIFISILAGFLSLAIYLVFKQVRKVADARNKLKLVNEQLQDSNLKLNNSNKELKQLYLELSESDKVKEYYVGTFLNLYSEYIDKLDAYRKLVRKYIVTNKTQELLELTKSKQVVGAEIKLFYKNFDESFLHIHPNFIAEINKLLVPEGQLIVKKGEALNTELRILALIRLGITNSSKISKILRYSVNTIYNYRVKVRNNAIGDRNSFEDKVKNLD</sequence>
<gene>
    <name evidence="4" type="ORF">SAMN04489797_0818</name>
</gene>
<protein>
    <recommendedName>
        <fullName evidence="3">DUF6377 domain-containing protein</fullName>
    </recommendedName>
</protein>
<evidence type="ECO:0000259" key="3">
    <source>
        <dbReference type="Pfam" id="PF19904"/>
    </source>
</evidence>
<dbReference type="EMBL" id="LT629774">
    <property type="protein sequence ID" value="SDS08047.1"/>
    <property type="molecule type" value="Genomic_DNA"/>
</dbReference>
<proteinExistence type="predicted"/>
<feature type="transmembrane region" description="Helical" evidence="2">
    <location>
        <begin position="314"/>
        <end position="333"/>
    </location>
</feature>
<feature type="coiled-coil region" evidence="1">
    <location>
        <begin position="339"/>
        <end position="373"/>
    </location>
</feature>
<evidence type="ECO:0000313" key="4">
    <source>
        <dbReference type="EMBL" id="SDS08047.1"/>
    </source>
</evidence>
<keyword evidence="2" id="KW-1133">Transmembrane helix</keyword>
<keyword evidence="2" id="KW-0812">Transmembrane</keyword>
<accession>A0A1H1PA62</accession>
<keyword evidence="5" id="KW-1185">Reference proteome</keyword>
<dbReference type="Proteomes" id="UP000198963">
    <property type="component" value="Chromosome I"/>
</dbReference>
<keyword evidence="1" id="KW-0175">Coiled coil</keyword>
<evidence type="ECO:0000256" key="1">
    <source>
        <dbReference type="SAM" id="Coils"/>
    </source>
</evidence>
<dbReference type="RefSeq" id="WP_092444517.1">
    <property type="nucleotide sequence ID" value="NZ_JBLXAG010000003.1"/>
</dbReference>
<dbReference type="InterPro" id="IPR045957">
    <property type="entry name" value="DUF6377"/>
</dbReference>
<dbReference type="SUPFAM" id="SSF48452">
    <property type="entry name" value="TPR-like"/>
    <property type="match status" value="1"/>
</dbReference>
<dbReference type="InterPro" id="IPR011990">
    <property type="entry name" value="TPR-like_helical_dom_sf"/>
</dbReference>
<name>A0A1H1PA62_9FLAO</name>
<reference evidence="4 5" key="1">
    <citation type="submission" date="2016-10" db="EMBL/GenBank/DDBJ databases">
        <authorList>
            <person name="Varghese N."/>
            <person name="Submissions S."/>
        </authorList>
    </citation>
    <scope>NUCLEOTIDE SEQUENCE [LARGE SCALE GENOMIC DNA]</scope>
    <source>
        <strain evidence="4 5">RHA_55</strain>
    </source>
</reference>
<dbReference type="Pfam" id="PF19904">
    <property type="entry name" value="DUF6377"/>
    <property type="match status" value="1"/>
</dbReference>
<dbReference type="AlphaFoldDB" id="A0A1H1PA62"/>
<evidence type="ECO:0000256" key="2">
    <source>
        <dbReference type="SAM" id="Phobius"/>
    </source>
</evidence>
<dbReference type="STRING" id="1249933.SAMN04489797_0818"/>
<keyword evidence="2" id="KW-0472">Membrane</keyword>
<evidence type="ECO:0000313" key="5">
    <source>
        <dbReference type="Proteomes" id="UP000198963"/>
    </source>
</evidence>